<keyword evidence="1" id="KW-0175">Coiled coil</keyword>
<comment type="caution">
    <text evidence="3">The sequence shown here is derived from an EMBL/GenBank/DDBJ whole genome shotgun (WGS) entry which is preliminary data.</text>
</comment>
<reference evidence="3 4" key="1">
    <citation type="submission" date="2024-04" db="EMBL/GenBank/DDBJ databases">
        <title>Tritrichomonas musculus Genome.</title>
        <authorList>
            <person name="Alves-Ferreira E."/>
            <person name="Grigg M."/>
            <person name="Lorenzi H."/>
            <person name="Galac M."/>
        </authorList>
    </citation>
    <scope>NUCLEOTIDE SEQUENCE [LARGE SCALE GENOMIC DNA]</scope>
    <source>
        <strain evidence="3 4">EAF2021</strain>
    </source>
</reference>
<evidence type="ECO:0000256" key="2">
    <source>
        <dbReference type="SAM" id="MobiDB-lite"/>
    </source>
</evidence>
<accession>A0ABR2HCX7</accession>
<protein>
    <submittedName>
        <fullName evidence="3">Uncharacterized protein</fullName>
    </submittedName>
</protein>
<evidence type="ECO:0000313" key="4">
    <source>
        <dbReference type="Proteomes" id="UP001470230"/>
    </source>
</evidence>
<feature type="coiled-coil region" evidence="1">
    <location>
        <begin position="235"/>
        <end position="279"/>
    </location>
</feature>
<gene>
    <name evidence="3" type="ORF">M9Y10_021071</name>
</gene>
<evidence type="ECO:0000256" key="1">
    <source>
        <dbReference type="SAM" id="Coils"/>
    </source>
</evidence>
<proteinExistence type="predicted"/>
<evidence type="ECO:0000313" key="3">
    <source>
        <dbReference type="EMBL" id="KAK8844899.1"/>
    </source>
</evidence>
<name>A0ABR2HCX7_9EUKA</name>
<keyword evidence="4" id="KW-1185">Reference proteome</keyword>
<dbReference type="Proteomes" id="UP001470230">
    <property type="component" value="Unassembled WGS sequence"/>
</dbReference>
<organism evidence="3 4">
    <name type="scientific">Tritrichomonas musculus</name>
    <dbReference type="NCBI Taxonomy" id="1915356"/>
    <lineage>
        <taxon>Eukaryota</taxon>
        <taxon>Metamonada</taxon>
        <taxon>Parabasalia</taxon>
        <taxon>Tritrichomonadida</taxon>
        <taxon>Tritrichomonadidae</taxon>
        <taxon>Tritrichomonas</taxon>
    </lineage>
</organism>
<dbReference type="EMBL" id="JAPFFF010000031">
    <property type="protein sequence ID" value="KAK8844899.1"/>
    <property type="molecule type" value="Genomic_DNA"/>
</dbReference>
<sequence length="430" mass="49327">MFSTSSHSKLPDYYSPSAIRGDMMKLQQLIHKIHNQFDQVSRAIPDSLPSDLSTLTKQMQILNKQVEAETKFDYPLEITTIENKINKLEKDINDHEINGKTKLKQSEYNENSLTNLEQKITASNNLFLEQLHTKIEQKLKDFSLQQNSEEQKTIDFTLSANFPSLSEEGSKKSDKSNEQIIQIETTSTLDPKIHLRVQRHSETIRLVEDDFDSLLTAKSPILLPKMQLQLISSISGKNEQQIKELENNYSELESSLGDIKQENIEKKNKMNENQNIEGAIKHPEFTEFTNRIFKKFNDVSNEISCAEIQVDNSVNDLENYLDAINMKINDFKQSASDFESLIRMTDKKLTDAESKKQKKSKEESLPEKSKDKLKTIEKNGEKKIKNLSKEIKSKINDLKKAIDELKAESKANKANPYGALFQPPVNPLDE</sequence>
<feature type="region of interest" description="Disordered" evidence="2">
    <location>
        <begin position="349"/>
        <end position="376"/>
    </location>
</feature>